<evidence type="ECO:0000313" key="2">
    <source>
        <dbReference type="Proteomes" id="UP000195719"/>
    </source>
</evidence>
<dbReference type="EMBL" id="FYAJ01000002">
    <property type="protein sequence ID" value="SMY34945.1"/>
    <property type="molecule type" value="Genomic_DNA"/>
</dbReference>
<dbReference type="Proteomes" id="UP000195719">
    <property type="component" value="Unassembled WGS sequence"/>
</dbReference>
<evidence type="ECO:0000313" key="1">
    <source>
        <dbReference type="EMBL" id="SMY34945.1"/>
    </source>
</evidence>
<sequence length="30" mass="3341">MNATLFKELISQLKVGKQLPDAVYLHNVVA</sequence>
<organism evidence="1 2">
    <name type="scientific">Photobacterium andalusiense</name>
    <dbReference type="NCBI Taxonomy" id="2204296"/>
    <lineage>
        <taxon>Bacteria</taxon>
        <taxon>Pseudomonadati</taxon>
        <taxon>Pseudomonadota</taxon>
        <taxon>Gammaproteobacteria</taxon>
        <taxon>Vibrionales</taxon>
        <taxon>Vibrionaceae</taxon>
        <taxon>Photobacterium</taxon>
    </lineage>
</organism>
<reference evidence="2" key="1">
    <citation type="submission" date="2017-06" db="EMBL/GenBank/DDBJ databases">
        <authorList>
            <person name="Rodrigo-Torres L."/>
            <person name="Arahal R.D."/>
            <person name="Lucena T."/>
        </authorList>
    </citation>
    <scope>NUCLEOTIDE SEQUENCE [LARGE SCALE GENOMIC DNA]</scope>
    <source>
        <strain evidence="2">CECT 9192</strain>
    </source>
</reference>
<protein>
    <submittedName>
        <fullName evidence="1">Uncharacterized protein</fullName>
    </submittedName>
</protein>
<gene>
    <name evidence="1" type="ORF">PAND9192_01613</name>
</gene>
<keyword evidence="2" id="KW-1185">Reference proteome</keyword>
<accession>A0A1Y6MEG0</accession>
<name>A0A1Y6MEG0_9GAMM</name>
<dbReference type="AlphaFoldDB" id="A0A1Y6MEG0"/>
<proteinExistence type="predicted"/>